<dbReference type="InterPro" id="IPR029063">
    <property type="entry name" value="SAM-dependent_MTases_sf"/>
</dbReference>
<dbReference type="GO" id="GO:0003676">
    <property type="term" value="F:nucleic acid binding"/>
    <property type="evidence" value="ECO:0007669"/>
    <property type="project" value="InterPro"/>
</dbReference>
<name>A0A6J6T0G1_9ZZZZ</name>
<dbReference type="HAMAP" id="MF_02126">
    <property type="entry name" value="RF_methyltr_PrmC"/>
    <property type="match status" value="1"/>
</dbReference>
<dbReference type="InterPro" id="IPR019874">
    <property type="entry name" value="RF_methyltr_PrmC"/>
</dbReference>
<evidence type="ECO:0000256" key="5">
    <source>
        <dbReference type="ARBA" id="ARBA00048391"/>
    </source>
</evidence>
<dbReference type="AlphaFoldDB" id="A0A6J6T0G1"/>
<dbReference type="NCBIfam" id="TIGR03534">
    <property type="entry name" value="RF_mod_PrmC"/>
    <property type="match status" value="1"/>
</dbReference>
<comment type="catalytic activity">
    <reaction evidence="5">
        <text>L-glutaminyl-[peptide chain release factor] + S-adenosyl-L-methionine = N(5)-methyl-L-glutaminyl-[peptide chain release factor] + S-adenosyl-L-homocysteine + H(+)</text>
        <dbReference type="Rhea" id="RHEA:42896"/>
        <dbReference type="Rhea" id="RHEA-COMP:10271"/>
        <dbReference type="Rhea" id="RHEA-COMP:10272"/>
        <dbReference type="ChEBI" id="CHEBI:15378"/>
        <dbReference type="ChEBI" id="CHEBI:30011"/>
        <dbReference type="ChEBI" id="CHEBI:57856"/>
        <dbReference type="ChEBI" id="CHEBI:59789"/>
        <dbReference type="ChEBI" id="CHEBI:61891"/>
        <dbReference type="EC" id="2.1.1.297"/>
    </reaction>
</comment>
<dbReference type="Gene3D" id="3.40.50.150">
    <property type="entry name" value="Vaccinia Virus protein VP39"/>
    <property type="match status" value="1"/>
</dbReference>
<dbReference type="Pfam" id="PF05175">
    <property type="entry name" value="MTS"/>
    <property type="match status" value="1"/>
</dbReference>
<evidence type="ECO:0000256" key="2">
    <source>
        <dbReference type="ARBA" id="ARBA00022603"/>
    </source>
</evidence>
<dbReference type="SUPFAM" id="SSF53335">
    <property type="entry name" value="S-adenosyl-L-methionine-dependent methyltransferases"/>
    <property type="match status" value="1"/>
</dbReference>
<dbReference type="NCBIfam" id="TIGR00536">
    <property type="entry name" value="hemK_fam"/>
    <property type="match status" value="1"/>
</dbReference>
<dbReference type="InterPro" id="IPR004556">
    <property type="entry name" value="HemK-like"/>
</dbReference>
<dbReference type="PANTHER" id="PTHR18895:SF74">
    <property type="entry name" value="MTRF1L RELEASE FACTOR GLUTAMINE METHYLTRANSFERASE"/>
    <property type="match status" value="1"/>
</dbReference>
<dbReference type="Gene3D" id="1.10.8.10">
    <property type="entry name" value="DNA helicase RuvA subunit, C-terminal domain"/>
    <property type="match status" value="1"/>
</dbReference>
<evidence type="ECO:0000313" key="8">
    <source>
        <dbReference type="EMBL" id="CAB4740630.1"/>
    </source>
</evidence>
<gene>
    <name evidence="8" type="ORF">UFOPK2802_00523</name>
</gene>
<keyword evidence="2" id="KW-0489">Methyltransferase</keyword>
<protein>
    <recommendedName>
        <fullName evidence="1">peptide chain release factor N(5)-glutamine methyltransferase</fullName>
        <ecNumber evidence="1">2.1.1.297</ecNumber>
    </recommendedName>
</protein>
<keyword evidence="3" id="KW-0808">Transferase</keyword>
<evidence type="ECO:0000259" key="7">
    <source>
        <dbReference type="Pfam" id="PF17827"/>
    </source>
</evidence>
<dbReference type="EMBL" id="CAEZYX010000038">
    <property type="protein sequence ID" value="CAB4740630.1"/>
    <property type="molecule type" value="Genomic_DNA"/>
</dbReference>
<reference evidence="8" key="1">
    <citation type="submission" date="2020-05" db="EMBL/GenBank/DDBJ databases">
        <authorList>
            <person name="Chiriac C."/>
            <person name="Salcher M."/>
            <person name="Ghai R."/>
            <person name="Kavagutti S V."/>
        </authorList>
    </citation>
    <scope>NUCLEOTIDE SEQUENCE</scope>
</reference>
<dbReference type="Pfam" id="PF17827">
    <property type="entry name" value="PrmC_N"/>
    <property type="match status" value="1"/>
</dbReference>
<dbReference type="PROSITE" id="PS00092">
    <property type="entry name" value="N6_MTASE"/>
    <property type="match status" value="1"/>
</dbReference>
<dbReference type="EC" id="2.1.1.297" evidence="1"/>
<feature type="domain" description="Release factor glutamine methyltransferase N-terminal" evidence="7">
    <location>
        <begin position="5"/>
        <end position="76"/>
    </location>
</feature>
<evidence type="ECO:0000256" key="3">
    <source>
        <dbReference type="ARBA" id="ARBA00022679"/>
    </source>
</evidence>
<dbReference type="GO" id="GO:0032259">
    <property type="term" value="P:methylation"/>
    <property type="evidence" value="ECO:0007669"/>
    <property type="project" value="UniProtKB-KW"/>
</dbReference>
<evidence type="ECO:0000259" key="6">
    <source>
        <dbReference type="Pfam" id="PF05175"/>
    </source>
</evidence>
<evidence type="ECO:0000256" key="4">
    <source>
        <dbReference type="ARBA" id="ARBA00022691"/>
    </source>
</evidence>
<feature type="domain" description="Methyltransferase small" evidence="6">
    <location>
        <begin position="118"/>
        <end position="198"/>
    </location>
</feature>
<dbReference type="PANTHER" id="PTHR18895">
    <property type="entry name" value="HEMK METHYLTRANSFERASE"/>
    <property type="match status" value="1"/>
</dbReference>
<dbReference type="InterPro" id="IPR050320">
    <property type="entry name" value="N5-glutamine_MTase"/>
</dbReference>
<proteinExistence type="inferred from homology"/>
<keyword evidence="4" id="KW-0949">S-adenosyl-L-methionine</keyword>
<accession>A0A6J6T0G1</accession>
<dbReference type="GO" id="GO:0102559">
    <property type="term" value="F:peptide chain release factor N(5)-glutamine methyltransferase activity"/>
    <property type="evidence" value="ECO:0007669"/>
    <property type="project" value="UniProtKB-EC"/>
</dbReference>
<dbReference type="InterPro" id="IPR002052">
    <property type="entry name" value="DNA_methylase_N6_adenine_CS"/>
</dbReference>
<organism evidence="8">
    <name type="scientific">freshwater metagenome</name>
    <dbReference type="NCBI Taxonomy" id="449393"/>
    <lineage>
        <taxon>unclassified sequences</taxon>
        <taxon>metagenomes</taxon>
        <taxon>ecological metagenomes</taxon>
    </lineage>
</organism>
<evidence type="ECO:0000256" key="1">
    <source>
        <dbReference type="ARBA" id="ARBA00012771"/>
    </source>
</evidence>
<dbReference type="InterPro" id="IPR040758">
    <property type="entry name" value="PrmC_N"/>
</dbReference>
<dbReference type="InterPro" id="IPR007848">
    <property type="entry name" value="Small_mtfrase_dom"/>
</dbReference>
<sequence>MLVREILDQAKSQFKEREISEVDAEILLAHLLDTDRMQLHAKEIDLDSAQLLQLEESFNDLITARLSGTPTQYLLGYAPFRYLLFDVGPGVLIPRPETELLVDAALVEIKRAHSESARAVSVVDLGAGTGAIAISVAFEADRHKLPVTVVAVERELAACEWLRKNIQKHDVEVRVIESSVESALIDVKCDLVIANPPYIPADTPLPANVINFEPHSALIGGVTGIEVPTEFIAAAHRILKSGGLLLIEHFETQGALVAQLLSNGFNEIELHNDLNNRPRWTSARKL</sequence>
<dbReference type="CDD" id="cd02440">
    <property type="entry name" value="AdoMet_MTases"/>
    <property type="match status" value="1"/>
</dbReference>